<feature type="non-terminal residue" evidence="2">
    <location>
        <position position="1"/>
    </location>
</feature>
<keyword evidence="4" id="KW-1185">Reference proteome</keyword>
<protein>
    <submittedName>
        <fullName evidence="2">Uncharacterized protein</fullName>
    </submittedName>
</protein>
<organism evidence="2">
    <name type="scientific">Lamprotornis superbus</name>
    <dbReference type="NCBI Taxonomy" id="245042"/>
    <lineage>
        <taxon>Eukaryota</taxon>
        <taxon>Metazoa</taxon>
        <taxon>Chordata</taxon>
        <taxon>Craniata</taxon>
        <taxon>Vertebrata</taxon>
        <taxon>Euteleostomi</taxon>
        <taxon>Archelosauria</taxon>
        <taxon>Archosauria</taxon>
        <taxon>Dinosauria</taxon>
        <taxon>Saurischia</taxon>
        <taxon>Theropoda</taxon>
        <taxon>Coelurosauria</taxon>
        <taxon>Aves</taxon>
        <taxon>Neognathae</taxon>
        <taxon>Neoaves</taxon>
        <taxon>Telluraves</taxon>
        <taxon>Australaves</taxon>
        <taxon>Passeriformes</taxon>
        <taxon>Sturnidae</taxon>
        <taxon>Lamprotornis</taxon>
    </lineage>
</organism>
<proteinExistence type="predicted"/>
<accession>A0A835NGZ6</accession>
<evidence type="ECO:0000313" key="3">
    <source>
        <dbReference type="EMBL" id="KAI1235323.1"/>
    </source>
</evidence>
<reference evidence="2" key="1">
    <citation type="submission" date="2020-10" db="EMBL/GenBank/DDBJ databases">
        <title>Feather gene expression reveals the developmental basis of iridescence in African starlings.</title>
        <authorList>
            <person name="Rubenstein D.R."/>
        </authorList>
    </citation>
    <scope>NUCLEOTIDE SEQUENCE</scope>
    <source>
        <strain evidence="2">SS15</strain>
        <tissue evidence="2">Liver</tissue>
    </source>
</reference>
<gene>
    <name evidence="3" type="ORF">IHE44_0002969</name>
    <name evidence="2" type="ORF">IHE44_006882</name>
</gene>
<sequence length="265" mass="28959">VRNVLNPPLPPPWPSFQPPEHSKQVLQDATGKHLGQKSAKLACGGRSEAGLYFIQYQHNGALNWLQTGSTDTIMMRMAAVQSRASCSGAPETASERSFSVKRNNAGSVTVNGHCVPIDSMCSSGTVKYETASSVTDNCFTGVGDRFPFTSNFRAGVVASDEGSSDRLEESSFSCCWVTDSFSTPLENTLSSSYGLSGSSQIQKSYPSLCSRPSGPVRVSLLVCWKQISGHCNQQHMFPQQQLVQLSYFDIPLASLDWREKRQQSW</sequence>
<comment type="caution">
    <text evidence="2">The sequence shown here is derived from an EMBL/GenBank/DDBJ whole genome shotgun (WGS) entry which is preliminary data.</text>
</comment>
<evidence type="ECO:0000313" key="2">
    <source>
        <dbReference type="EMBL" id="KAG0114955.1"/>
    </source>
</evidence>
<evidence type="ECO:0000313" key="4">
    <source>
        <dbReference type="Proteomes" id="UP000618051"/>
    </source>
</evidence>
<dbReference type="EMBL" id="JADDUC020000013">
    <property type="protein sequence ID" value="KAI1235323.1"/>
    <property type="molecule type" value="Genomic_DNA"/>
</dbReference>
<dbReference type="EMBL" id="JADDUC010000247">
    <property type="protein sequence ID" value="KAG0114955.1"/>
    <property type="molecule type" value="Genomic_DNA"/>
</dbReference>
<feature type="region of interest" description="Disordered" evidence="1">
    <location>
        <begin position="1"/>
        <end position="22"/>
    </location>
</feature>
<name>A0A835NGZ6_9PASS</name>
<dbReference type="AlphaFoldDB" id="A0A835NGZ6"/>
<dbReference type="Proteomes" id="UP000618051">
    <property type="component" value="Unassembled WGS sequence"/>
</dbReference>
<evidence type="ECO:0000256" key="1">
    <source>
        <dbReference type="SAM" id="MobiDB-lite"/>
    </source>
</evidence>
<feature type="non-terminal residue" evidence="2">
    <location>
        <position position="265"/>
    </location>
</feature>
<feature type="compositionally biased region" description="Pro residues" evidence="1">
    <location>
        <begin position="7"/>
        <end position="17"/>
    </location>
</feature>
<reference evidence="3" key="3">
    <citation type="submission" date="2022-01" db="EMBL/GenBank/DDBJ databases">
        <authorList>
            <person name="Rubenstein D.R."/>
        </authorList>
    </citation>
    <scope>NUCLEOTIDE SEQUENCE</scope>
    <source>
        <strain evidence="3">SS15</strain>
        <tissue evidence="3">Liver</tissue>
    </source>
</reference>
<reference evidence="3 4" key="2">
    <citation type="journal article" date="2021" name="J. Hered.">
        <title>Feather Gene Expression Elucidates the Developmental Basis of Plumage Iridescence in African Starlings.</title>
        <authorList>
            <person name="Rubenstein D.R."/>
            <person name="Corvelo A."/>
            <person name="MacManes M.D."/>
            <person name="Maia R."/>
            <person name="Narzisi G."/>
            <person name="Rousaki A."/>
            <person name="Vandenabeele P."/>
            <person name="Shawkey M.D."/>
            <person name="Solomon J."/>
        </authorList>
    </citation>
    <scope>NUCLEOTIDE SEQUENCE [LARGE SCALE GENOMIC DNA]</scope>
    <source>
        <strain evidence="3">SS15</strain>
    </source>
</reference>